<feature type="chain" id="PRO_5046030643" description="DUF4136 domain-containing protein" evidence="1">
    <location>
        <begin position="36"/>
        <end position="170"/>
    </location>
</feature>
<keyword evidence="3" id="KW-1185">Reference proteome</keyword>
<feature type="signal peptide" evidence="1">
    <location>
        <begin position="1"/>
        <end position="35"/>
    </location>
</feature>
<proteinExistence type="predicted"/>
<evidence type="ECO:0000313" key="2">
    <source>
        <dbReference type="EMBL" id="MBK1842654.1"/>
    </source>
</evidence>
<organism evidence="2 3">
    <name type="scientific">Azospirillum endophyticum</name>
    <dbReference type="NCBI Taxonomy" id="2800326"/>
    <lineage>
        <taxon>Bacteria</taxon>
        <taxon>Pseudomonadati</taxon>
        <taxon>Pseudomonadota</taxon>
        <taxon>Alphaproteobacteria</taxon>
        <taxon>Rhodospirillales</taxon>
        <taxon>Azospirillaceae</taxon>
        <taxon>Azospirillum</taxon>
    </lineage>
</organism>
<reference evidence="3" key="1">
    <citation type="submission" date="2021-01" db="EMBL/GenBank/DDBJ databases">
        <title>Genome public.</title>
        <authorList>
            <person name="Liu C."/>
            <person name="Sun Q."/>
        </authorList>
    </citation>
    <scope>NUCLEOTIDE SEQUENCE [LARGE SCALE GENOMIC DNA]</scope>
    <source>
        <strain evidence="3">YIM B02556</strain>
    </source>
</reference>
<evidence type="ECO:0000313" key="3">
    <source>
        <dbReference type="Proteomes" id="UP000652760"/>
    </source>
</evidence>
<protein>
    <recommendedName>
        <fullName evidence="4">DUF4136 domain-containing protein</fullName>
    </recommendedName>
</protein>
<dbReference type="PROSITE" id="PS51257">
    <property type="entry name" value="PROKAR_LIPOPROTEIN"/>
    <property type="match status" value="1"/>
</dbReference>
<name>A0ABS1FGY2_9PROT</name>
<gene>
    <name evidence="2" type="ORF">JHL17_35195</name>
</gene>
<evidence type="ECO:0000256" key="1">
    <source>
        <dbReference type="SAM" id="SignalP"/>
    </source>
</evidence>
<keyword evidence="1" id="KW-0732">Signal</keyword>
<dbReference type="RefSeq" id="WP_200199305.1">
    <property type="nucleotide sequence ID" value="NZ_JAENHM010000088.1"/>
</dbReference>
<sequence length="170" mass="18081">MSVRRLMGRSTRKPVASRALCVAALAAAGALGGCANPAADEALVAQTALIGMPKETLLSCAGVPERQATVDNRDFFTYRSSRLVSYPSPPPIGYYGGWGWPHYGYGYGWPSYGYEVSSFDCEATFSLRNGVVERVVYGGATGGSARLGQCYAIVQNCMALIPQQTIKPAP</sequence>
<dbReference type="EMBL" id="JAENHM010000088">
    <property type="protein sequence ID" value="MBK1842654.1"/>
    <property type="molecule type" value="Genomic_DNA"/>
</dbReference>
<comment type="caution">
    <text evidence="2">The sequence shown here is derived from an EMBL/GenBank/DDBJ whole genome shotgun (WGS) entry which is preliminary data.</text>
</comment>
<evidence type="ECO:0008006" key="4">
    <source>
        <dbReference type="Google" id="ProtNLM"/>
    </source>
</evidence>
<accession>A0ABS1FGY2</accession>
<dbReference type="Proteomes" id="UP000652760">
    <property type="component" value="Unassembled WGS sequence"/>
</dbReference>